<evidence type="ECO:0000256" key="3">
    <source>
        <dbReference type="ARBA" id="ARBA00022723"/>
    </source>
</evidence>
<keyword evidence="7" id="KW-1015">Disulfide bond</keyword>
<dbReference type="SUPFAM" id="SSF53474">
    <property type="entry name" value="alpha/beta-Hydrolases"/>
    <property type="match status" value="1"/>
</dbReference>
<comment type="caution">
    <text evidence="9">The sequence shown here is derived from an EMBL/GenBank/DDBJ whole genome shotgun (WGS) entry which is preliminary data.</text>
</comment>
<dbReference type="InterPro" id="IPR011118">
    <property type="entry name" value="Tannase/feruloyl_esterase"/>
</dbReference>
<keyword evidence="4 8" id="KW-0732">Signal</keyword>
<sequence length="527" mass="56742">MAVFIATLLPLIAIFIDIAYASRCLPAFIKKPDVSGASVINIEAHEAHNFSAVSLAPGSNEGGLYTISFCNVTVTHTHPGWNDTVHTQVWLPLEGWNGRFQALGGGGYSLDLGTTYITYAVAMGFASASTDGGLPAGNGKDSSIPTDLSWALSDENNVNWQLLENYASKATNDMAMIGQQIIKSYYNKSASYSYFAGCSGGGRQGLLMAQKFPDVFDGILAVSPAINMPAFIPAGQWASLVMREIGFFPSPCEIKAFTQEAVKACDHLDGVEDGIISYPDSCHVKAADFVGKNYTCDGVQKAFTASSAQVIQAAWSGSRSVSERYGWYGVNKDASIGASYVSTECSANITCHSSGSDLFGSWLKYLVAKDSTFSSSNMTRNEFFEALHTSIADYTSMLATNDPDLSKFKANGGKMITWHGLADEVIPPNGTVAYYDEVLKNDPNAHDFYRFFEAPGVGHCYGGLGPCPNGAMSQLIEWVEKDHAPSVLHATKGNNNTERALCPYPLQQKFIGGDPRNATSFTCAKRY</sequence>
<dbReference type="GO" id="GO:0030600">
    <property type="term" value="F:feruloyl esterase activity"/>
    <property type="evidence" value="ECO:0007669"/>
    <property type="project" value="UniProtKB-ARBA"/>
</dbReference>
<evidence type="ECO:0000256" key="7">
    <source>
        <dbReference type="ARBA" id="ARBA00023157"/>
    </source>
</evidence>
<dbReference type="Pfam" id="PF07519">
    <property type="entry name" value="Tannase"/>
    <property type="match status" value="1"/>
</dbReference>
<feature type="chain" id="PRO_5015019009" description="Carboxylic ester hydrolase" evidence="8">
    <location>
        <begin position="22"/>
        <end position="527"/>
    </location>
</feature>
<gene>
    <name evidence="9" type="ORF">CAN33_0020300</name>
</gene>
<feature type="signal peptide" evidence="8">
    <location>
        <begin position="1"/>
        <end position="21"/>
    </location>
</feature>
<name>A0A254U8J3_ASPNG</name>
<keyword evidence="5 8" id="KW-0378">Hydrolase</keyword>
<evidence type="ECO:0000256" key="6">
    <source>
        <dbReference type="ARBA" id="ARBA00022837"/>
    </source>
</evidence>
<dbReference type="EC" id="3.1.1.-" evidence="8"/>
<protein>
    <recommendedName>
        <fullName evidence="8">Carboxylic ester hydrolase</fullName>
        <ecNumber evidence="8">3.1.1.-</ecNumber>
    </recommendedName>
</protein>
<dbReference type="PANTHER" id="PTHR33938:SF8">
    <property type="entry name" value="CARBOXYLIC ESTER HYDROLASE"/>
    <property type="match status" value="1"/>
</dbReference>
<evidence type="ECO:0000256" key="5">
    <source>
        <dbReference type="ARBA" id="ARBA00022801"/>
    </source>
</evidence>
<accession>A0A254U8J3</accession>
<dbReference type="GO" id="GO:0046872">
    <property type="term" value="F:metal ion binding"/>
    <property type="evidence" value="ECO:0007669"/>
    <property type="project" value="UniProtKB-KW"/>
</dbReference>
<comment type="similarity">
    <text evidence="1 8">Belongs to the tannase family.</text>
</comment>
<dbReference type="AlphaFoldDB" id="A0A254U8J3"/>
<dbReference type="VEuPathDB" id="FungiDB:M747DRAFT_325246"/>
<dbReference type="VEuPathDB" id="FungiDB:An01g11560"/>
<dbReference type="VEuPathDB" id="FungiDB:ATCC64974_36050"/>
<keyword evidence="3" id="KW-0479">Metal-binding</keyword>
<reference evidence="10" key="1">
    <citation type="submission" date="2018-10" db="EMBL/GenBank/DDBJ databases">
        <title>FDA dAtabase for Regulatory Grade micrObial Sequences (FDA-ARGOS): Supporting development and validation of Infectious Disease Dx tests.</title>
        <authorList>
            <person name="Kerrigan L."/>
            <person name="Tallon L."/>
            <person name="Sadzewicz L."/>
            <person name="Sengamalay N."/>
            <person name="Ott S."/>
            <person name="Godinez A."/>
            <person name="Nagaraj S."/>
            <person name="Vavikolanu K."/>
            <person name="Nadendla S."/>
            <person name="George J."/>
            <person name="Sichtig H."/>
        </authorList>
    </citation>
    <scope>NUCLEOTIDE SEQUENCE [LARGE SCALE GENOMIC DNA]</scope>
    <source>
        <strain evidence="10">FDAARGOS_311</strain>
    </source>
</reference>
<evidence type="ECO:0000313" key="9">
    <source>
        <dbReference type="EMBL" id="TPR06215.1"/>
    </source>
</evidence>
<evidence type="ECO:0000256" key="4">
    <source>
        <dbReference type="ARBA" id="ARBA00022729"/>
    </source>
</evidence>
<evidence type="ECO:0000256" key="2">
    <source>
        <dbReference type="ARBA" id="ARBA00022487"/>
    </source>
</evidence>
<dbReference type="PANTHER" id="PTHR33938">
    <property type="entry name" value="FERULOYL ESTERASE B-RELATED"/>
    <property type="match status" value="1"/>
</dbReference>
<dbReference type="InterPro" id="IPR029058">
    <property type="entry name" value="AB_hydrolase_fold"/>
</dbReference>
<evidence type="ECO:0000313" key="10">
    <source>
        <dbReference type="Proteomes" id="UP000197666"/>
    </source>
</evidence>
<evidence type="ECO:0000256" key="8">
    <source>
        <dbReference type="RuleBase" id="RU361238"/>
    </source>
</evidence>
<proteinExistence type="inferred from homology"/>
<organism evidence="9 10">
    <name type="scientific">Aspergillus niger</name>
    <dbReference type="NCBI Taxonomy" id="5061"/>
    <lineage>
        <taxon>Eukaryota</taxon>
        <taxon>Fungi</taxon>
        <taxon>Dikarya</taxon>
        <taxon>Ascomycota</taxon>
        <taxon>Pezizomycotina</taxon>
        <taxon>Eurotiomycetes</taxon>
        <taxon>Eurotiomycetidae</taxon>
        <taxon>Eurotiales</taxon>
        <taxon>Aspergillaceae</taxon>
        <taxon>Aspergillus</taxon>
        <taxon>Aspergillus subgen. Circumdati</taxon>
    </lineage>
</organism>
<keyword evidence="6" id="KW-0106">Calcium</keyword>
<keyword evidence="2" id="KW-0719">Serine esterase</keyword>
<dbReference type="EMBL" id="NKJJ02000010">
    <property type="protein sequence ID" value="TPR06215.1"/>
    <property type="molecule type" value="Genomic_DNA"/>
</dbReference>
<dbReference type="Proteomes" id="UP000197666">
    <property type="component" value="Unassembled WGS sequence"/>
</dbReference>
<evidence type="ECO:0000256" key="1">
    <source>
        <dbReference type="ARBA" id="ARBA00006249"/>
    </source>
</evidence>
<dbReference type="VEuPathDB" id="FungiDB:ASPNIDRAFT2_1150671"/>
<dbReference type="Gene3D" id="3.40.50.1820">
    <property type="entry name" value="alpha/beta hydrolase"/>
    <property type="match status" value="1"/>
</dbReference>